<proteinExistence type="predicted"/>
<sequence length="195" mass="21007">MPLLTLGLPTSATTAIMLAAFQGYGLQPGPLLFQNSGALVWGLIASLYIGNLMLLVLNLPLIRLWVKLLEIPRPLLYTGILVFASVGVWSLSNSIVDLVTMYIIGVLGYTMRRLDFPLGPVILGVVLGPRIEQEFRRALSISLGDPTTFLTRPISAGILLVAALALIGPYLPALLARLRGRGTTARRFAVGDEVD</sequence>
<keyword evidence="1" id="KW-0472">Membrane</keyword>
<protein>
    <submittedName>
        <fullName evidence="3">Tripartite tricarboxylate transporter TctA family</fullName>
    </submittedName>
</protein>
<dbReference type="PANTHER" id="PTHR35342:SF5">
    <property type="entry name" value="TRICARBOXYLIC TRANSPORT PROTEIN"/>
    <property type="match status" value="1"/>
</dbReference>
<dbReference type="EMBL" id="CADCWM010000485">
    <property type="protein sequence ID" value="CAA9563213.1"/>
    <property type="molecule type" value="Genomic_DNA"/>
</dbReference>
<keyword evidence="1" id="KW-1133">Transmembrane helix</keyword>
<dbReference type="Pfam" id="PF01970">
    <property type="entry name" value="TctA"/>
    <property type="match status" value="1"/>
</dbReference>
<accession>A0A6J4UXH3</accession>
<evidence type="ECO:0000313" key="3">
    <source>
        <dbReference type="EMBL" id="CAA9563213.1"/>
    </source>
</evidence>
<reference evidence="3" key="1">
    <citation type="submission" date="2020-02" db="EMBL/GenBank/DDBJ databases">
        <authorList>
            <person name="Meier V. D."/>
        </authorList>
    </citation>
    <scope>NUCLEOTIDE SEQUENCE</scope>
    <source>
        <strain evidence="3">AVDCRST_MAG88</strain>
    </source>
</reference>
<keyword evidence="1" id="KW-0812">Transmembrane</keyword>
<evidence type="ECO:0000256" key="1">
    <source>
        <dbReference type="SAM" id="Phobius"/>
    </source>
</evidence>
<dbReference type="InterPro" id="IPR002823">
    <property type="entry name" value="DUF112_TM"/>
</dbReference>
<feature type="transmembrane region" description="Helical" evidence="1">
    <location>
        <begin position="154"/>
        <end position="176"/>
    </location>
</feature>
<organism evidence="3">
    <name type="scientific">uncultured Thermomicrobiales bacterium</name>
    <dbReference type="NCBI Taxonomy" id="1645740"/>
    <lineage>
        <taxon>Bacteria</taxon>
        <taxon>Pseudomonadati</taxon>
        <taxon>Thermomicrobiota</taxon>
        <taxon>Thermomicrobia</taxon>
        <taxon>Thermomicrobiales</taxon>
        <taxon>environmental samples</taxon>
    </lineage>
</organism>
<feature type="transmembrane region" description="Helical" evidence="1">
    <location>
        <begin position="74"/>
        <end position="92"/>
    </location>
</feature>
<name>A0A6J4UXH3_9BACT</name>
<feature type="transmembrane region" description="Helical" evidence="1">
    <location>
        <begin position="39"/>
        <end position="62"/>
    </location>
</feature>
<dbReference type="AlphaFoldDB" id="A0A6J4UXH3"/>
<evidence type="ECO:0000259" key="2">
    <source>
        <dbReference type="Pfam" id="PF01970"/>
    </source>
</evidence>
<feature type="domain" description="DUF112" evidence="2">
    <location>
        <begin position="1"/>
        <end position="123"/>
    </location>
</feature>
<dbReference type="PANTHER" id="PTHR35342">
    <property type="entry name" value="TRICARBOXYLIC TRANSPORT PROTEIN"/>
    <property type="match status" value="1"/>
</dbReference>
<gene>
    <name evidence="3" type="ORF">AVDCRST_MAG88-1671</name>
</gene>